<accession>A0ABV7T8H3</accession>
<dbReference type="NCBIfam" id="TIGR00229">
    <property type="entry name" value="sensory_box"/>
    <property type="match status" value="1"/>
</dbReference>
<organism evidence="7 8">
    <name type="scientific">Stutzerimonas tarimensis</name>
    <dbReference type="NCBI Taxonomy" id="1507735"/>
    <lineage>
        <taxon>Bacteria</taxon>
        <taxon>Pseudomonadati</taxon>
        <taxon>Pseudomonadota</taxon>
        <taxon>Gammaproteobacteria</taxon>
        <taxon>Pseudomonadales</taxon>
        <taxon>Pseudomonadaceae</taxon>
        <taxon>Stutzerimonas</taxon>
    </lineage>
</organism>
<dbReference type="EMBL" id="JBHRXZ010000027">
    <property type="protein sequence ID" value="MFC3609490.1"/>
    <property type="molecule type" value="Genomic_DNA"/>
</dbReference>
<evidence type="ECO:0000256" key="1">
    <source>
        <dbReference type="ARBA" id="ARBA00000085"/>
    </source>
</evidence>
<dbReference type="Pfam" id="PF08448">
    <property type="entry name" value="PAS_4"/>
    <property type="match status" value="1"/>
</dbReference>
<evidence type="ECO:0000259" key="6">
    <source>
        <dbReference type="PROSITE" id="PS50112"/>
    </source>
</evidence>
<dbReference type="RefSeq" id="WP_386367132.1">
    <property type="nucleotide sequence ID" value="NZ_JBHRXZ010000027.1"/>
</dbReference>
<dbReference type="PANTHER" id="PTHR43304:SF1">
    <property type="entry name" value="PAC DOMAIN-CONTAINING PROTEIN"/>
    <property type="match status" value="1"/>
</dbReference>
<dbReference type="Gene3D" id="3.30.450.20">
    <property type="entry name" value="PAS domain"/>
    <property type="match status" value="2"/>
</dbReference>
<dbReference type="PROSITE" id="PS50112">
    <property type="entry name" value="PAS"/>
    <property type="match status" value="2"/>
</dbReference>
<feature type="domain" description="PAS" evidence="6">
    <location>
        <begin position="25"/>
        <end position="87"/>
    </location>
</feature>
<dbReference type="CDD" id="cd00130">
    <property type="entry name" value="PAS"/>
    <property type="match status" value="2"/>
</dbReference>
<evidence type="ECO:0000313" key="8">
    <source>
        <dbReference type="Proteomes" id="UP001595630"/>
    </source>
</evidence>
<proteinExistence type="predicted"/>
<dbReference type="EC" id="2.7.13.3" evidence="2"/>
<protein>
    <recommendedName>
        <fullName evidence="2">histidine kinase</fullName>
        <ecNumber evidence="2">2.7.13.3</ecNumber>
    </recommendedName>
</protein>
<dbReference type="InterPro" id="IPR035965">
    <property type="entry name" value="PAS-like_dom_sf"/>
</dbReference>
<dbReference type="InterPro" id="IPR013656">
    <property type="entry name" value="PAS_4"/>
</dbReference>
<dbReference type="PANTHER" id="PTHR43304">
    <property type="entry name" value="PHYTOCHROME-LIKE PROTEIN CPH1"/>
    <property type="match status" value="1"/>
</dbReference>
<evidence type="ECO:0000256" key="3">
    <source>
        <dbReference type="ARBA" id="ARBA00022553"/>
    </source>
</evidence>
<dbReference type="InterPro" id="IPR013655">
    <property type="entry name" value="PAS_fold_3"/>
</dbReference>
<keyword evidence="3" id="KW-0597">Phosphoprotein</keyword>
<evidence type="ECO:0000256" key="5">
    <source>
        <dbReference type="ARBA" id="ARBA00022777"/>
    </source>
</evidence>
<evidence type="ECO:0000256" key="4">
    <source>
        <dbReference type="ARBA" id="ARBA00022679"/>
    </source>
</evidence>
<dbReference type="InterPro" id="IPR000014">
    <property type="entry name" value="PAS"/>
</dbReference>
<dbReference type="Proteomes" id="UP001595630">
    <property type="component" value="Unassembled WGS sequence"/>
</dbReference>
<evidence type="ECO:0000313" key="7">
    <source>
        <dbReference type="EMBL" id="MFC3609490.1"/>
    </source>
</evidence>
<evidence type="ECO:0000256" key="2">
    <source>
        <dbReference type="ARBA" id="ARBA00012438"/>
    </source>
</evidence>
<dbReference type="SMART" id="SM00091">
    <property type="entry name" value="PAS"/>
    <property type="match status" value="2"/>
</dbReference>
<keyword evidence="8" id="KW-1185">Reference proteome</keyword>
<comment type="catalytic activity">
    <reaction evidence="1">
        <text>ATP + protein L-histidine = ADP + protein N-phospho-L-histidine.</text>
        <dbReference type="EC" id="2.7.13.3"/>
    </reaction>
</comment>
<gene>
    <name evidence="7" type="ORF">ACFOMF_17080</name>
</gene>
<dbReference type="SUPFAM" id="SSF55785">
    <property type="entry name" value="PYP-like sensor domain (PAS domain)"/>
    <property type="match status" value="2"/>
</dbReference>
<reference evidence="8" key="1">
    <citation type="journal article" date="2019" name="Int. J. Syst. Evol. Microbiol.">
        <title>The Global Catalogue of Microorganisms (GCM) 10K type strain sequencing project: providing services to taxonomists for standard genome sequencing and annotation.</title>
        <authorList>
            <consortium name="The Broad Institute Genomics Platform"/>
            <consortium name="The Broad Institute Genome Sequencing Center for Infectious Disease"/>
            <person name="Wu L."/>
            <person name="Ma J."/>
        </authorList>
    </citation>
    <scope>NUCLEOTIDE SEQUENCE [LARGE SCALE GENOMIC DNA]</scope>
    <source>
        <strain evidence="8">KCTC 42447</strain>
    </source>
</reference>
<dbReference type="InterPro" id="IPR052162">
    <property type="entry name" value="Sensor_kinase/Photoreceptor"/>
</dbReference>
<sequence>MNVLRRSGLDRLFNGAADEGWGGSLERLPLALVRLDAEGRHLQLNTGWQRLTEHPVGASLGKAHAHYLHPEDRSGWLQALQRLREGGEPGETLLRYLTRNGGLRWVEVRLARDGSGFVAGLCDVTEQMHGRRSLQASHRALGNLLDDLPMMVYRCRNNRLWSMEYVSAGCLALTGYRAEQLIDSHETSYNGLIHPDDREAVWSQVQDGLSAMRPFGFDYRLVCADGSEKQVHERGCGIFADNGEVLGLEGVVMERLLATGGQRDN</sequence>
<keyword evidence="4" id="KW-0808">Transferase</keyword>
<keyword evidence="5" id="KW-0418">Kinase</keyword>
<name>A0ABV7T8H3_9GAMM</name>
<comment type="caution">
    <text evidence="7">The sequence shown here is derived from an EMBL/GenBank/DDBJ whole genome shotgun (WGS) entry which is preliminary data.</text>
</comment>
<dbReference type="Pfam" id="PF08447">
    <property type="entry name" value="PAS_3"/>
    <property type="match status" value="1"/>
</dbReference>
<feature type="domain" description="PAS" evidence="6">
    <location>
        <begin position="137"/>
        <end position="212"/>
    </location>
</feature>